<dbReference type="AlphaFoldDB" id="B9G540"/>
<accession>B9G540</accession>
<reference evidence="2" key="2">
    <citation type="submission" date="2008-12" db="EMBL/GenBank/DDBJ databases">
        <title>Improved gene annotation of the rice (Oryza sativa) genomes.</title>
        <authorList>
            <person name="Wang J."/>
            <person name="Li R."/>
            <person name="Fan W."/>
            <person name="Huang Q."/>
            <person name="Zhang J."/>
            <person name="Zhou Y."/>
            <person name="Hu Y."/>
            <person name="Zi S."/>
            <person name="Li J."/>
            <person name="Ni P."/>
            <person name="Zheng H."/>
            <person name="Zhang Y."/>
            <person name="Zhao M."/>
            <person name="Hao Q."/>
            <person name="McDermott J."/>
            <person name="Samudrala R."/>
            <person name="Kristiansen K."/>
            <person name="Wong G.K.-S."/>
        </authorList>
    </citation>
    <scope>NUCLEOTIDE SEQUENCE</scope>
</reference>
<name>B9G540_ORYSJ</name>
<feature type="region of interest" description="Disordered" evidence="1">
    <location>
        <begin position="169"/>
        <end position="233"/>
    </location>
</feature>
<sequence length="233" mass="25722">MPRLWFSRRRPRARTETAVSERSFPSTPRVLWWTLPSLAAVEARCRECGAGAGVCSFCAGVKIWTLPWKGHISTTEEASVMEISKDMADCMGIKPKTSVRITLLDDLPHITKAIITPMDDDADLSASLTPHHIATQYCMLLHPASSSNLPPSPSPRHQLALTDERRRWGATEHEDAVDEHPGAMVRGEGADKEEEEAPPTEKKSRLLPSISTAAPPSSSRIFLPSRRSQSPPR</sequence>
<feature type="compositionally biased region" description="Basic and acidic residues" evidence="1">
    <location>
        <begin position="169"/>
        <end position="181"/>
    </location>
</feature>
<evidence type="ECO:0000256" key="1">
    <source>
        <dbReference type="SAM" id="MobiDB-lite"/>
    </source>
</evidence>
<protein>
    <submittedName>
        <fullName evidence="2">Uncharacterized protein</fullName>
    </submittedName>
</protein>
<proteinExistence type="predicted"/>
<organism evidence="2">
    <name type="scientific">Oryza sativa subsp. japonica</name>
    <name type="common">Rice</name>
    <dbReference type="NCBI Taxonomy" id="39947"/>
    <lineage>
        <taxon>Eukaryota</taxon>
        <taxon>Viridiplantae</taxon>
        <taxon>Streptophyta</taxon>
        <taxon>Embryophyta</taxon>
        <taxon>Tracheophyta</taxon>
        <taxon>Spermatophyta</taxon>
        <taxon>Magnoliopsida</taxon>
        <taxon>Liliopsida</taxon>
        <taxon>Poales</taxon>
        <taxon>Poaceae</taxon>
        <taxon>BOP clade</taxon>
        <taxon>Oryzoideae</taxon>
        <taxon>Oryzeae</taxon>
        <taxon>Oryzinae</taxon>
        <taxon>Oryza</taxon>
        <taxon>Oryza sativa</taxon>
    </lineage>
</organism>
<dbReference type="Proteomes" id="UP000007752">
    <property type="component" value="Chromosome 9"/>
</dbReference>
<evidence type="ECO:0000313" key="2">
    <source>
        <dbReference type="EMBL" id="EEE70238.1"/>
    </source>
</evidence>
<dbReference type="EMBL" id="CM000146">
    <property type="protein sequence ID" value="EEE70238.1"/>
    <property type="molecule type" value="Genomic_DNA"/>
</dbReference>
<gene>
    <name evidence="2" type="ORF">OsJ_30354</name>
</gene>
<feature type="compositionally biased region" description="Low complexity" evidence="1">
    <location>
        <begin position="208"/>
        <end position="219"/>
    </location>
</feature>
<reference evidence="2" key="1">
    <citation type="journal article" date="2005" name="PLoS Biol.">
        <title>The genomes of Oryza sativa: a history of duplications.</title>
        <authorList>
            <person name="Yu J."/>
            <person name="Wang J."/>
            <person name="Lin W."/>
            <person name="Li S."/>
            <person name="Li H."/>
            <person name="Zhou J."/>
            <person name="Ni P."/>
            <person name="Dong W."/>
            <person name="Hu S."/>
            <person name="Zeng C."/>
            <person name="Zhang J."/>
            <person name="Zhang Y."/>
            <person name="Li R."/>
            <person name="Xu Z."/>
            <person name="Li S."/>
            <person name="Li X."/>
            <person name="Zheng H."/>
            <person name="Cong L."/>
            <person name="Lin L."/>
            <person name="Yin J."/>
            <person name="Geng J."/>
            <person name="Li G."/>
            <person name="Shi J."/>
            <person name="Liu J."/>
            <person name="Lv H."/>
            <person name="Li J."/>
            <person name="Wang J."/>
            <person name="Deng Y."/>
            <person name="Ran L."/>
            <person name="Shi X."/>
            <person name="Wang X."/>
            <person name="Wu Q."/>
            <person name="Li C."/>
            <person name="Ren X."/>
            <person name="Wang J."/>
            <person name="Wang X."/>
            <person name="Li D."/>
            <person name="Liu D."/>
            <person name="Zhang X."/>
            <person name="Ji Z."/>
            <person name="Zhao W."/>
            <person name="Sun Y."/>
            <person name="Zhang Z."/>
            <person name="Bao J."/>
            <person name="Han Y."/>
            <person name="Dong L."/>
            <person name="Ji J."/>
            <person name="Chen P."/>
            <person name="Wu S."/>
            <person name="Liu J."/>
            <person name="Xiao Y."/>
            <person name="Bu D."/>
            <person name="Tan J."/>
            <person name="Yang L."/>
            <person name="Ye C."/>
            <person name="Zhang J."/>
            <person name="Xu J."/>
            <person name="Zhou Y."/>
            <person name="Yu Y."/>
            <person name="Zhang B."/>
            <person name="Zhuang S."/>
            <person name="Wei H."/>
            <person name="Liu B."/>
            <person name="Lei M."/>
            <person name="Yu H."/>
            <person name="Li Y."/>
            <person name="Xu H."/>
            <person name="Wei S."/>
            <person name="He X."/>
            <person name="Fang L."/>
            <person name="Zhang Z."/>
            <person name="Zhang Y."/>
            <person name="Huang X."/>
            <person name="Su Z."/>
            <person name="Tong W."/>
            <person name="Li J."/>
            <person name="Tong Z."/>
            <person name="Li S."/>
            <person name="Ye J."/>
            <person name="Wang L."/>
            <person name="Fang L."/>
            <person name="Lei T."/>
            <person name="Chen C."/>
            <person name="Chen H."/>
            <person name="Xu Z."/>
            <person name="Li H."/>
            <person name="Huang H."/>
            <person name="Zhang F."/>
            <person name="Xu H."/>
            <person name="Li N."/>
            <person name="Zhao C."/>
            <person name="Li S."/>
            <person name="Dong L."/>
            <person name="Huang Y."/>
            <person name="Li L."/>
            <person name="Xi Y."/>
            <person name="Qi Q."/>
            <person name="Li W."/>
            <person name="Zhang B."/>
            <person name="Hu W."/>
            <person name="Zhang Y."/>
            <person name="Tian X."/>
            <person name="Jiao Y."/>
            <person name="Liang X."/>
            <person name="Jin J."/>
            <person name="Gao L."/>
            <person name="Zheng W."/>
            <person name="Hao B."/>
            <person name="Liu S."/>
            <person name="Wang W."/>
            <person name="Yuan L."/>
            <person name="Cao M."/>
            <person name="McDermott J."/>
            <person name="Samudrala R."/>
            <person name="Wang J."/>
            <person name="Wong G.K."/>
            <person name="Yang H."/>
        </authorList>
    </citation>
    <scope>NUCLEOTIDE SEQUENCE [LARGE SCALE GENOMIC DNA]</scope>
</reference>